<keyword evidence="3" id="KW-1185">Reference proteome</keyword>
<feature type="compositionally biased region" description="Basic and acidic residues" evidence="1">
    <location>
        <begin position="12"/>
        <end position="23"/>
    </location>
</feature>
<feature type="region of interest" description="Disordered" evidence="1">
    <location>
        <begin position="1"/>
        <end position="118"/>
    </location>
</feature>
<feature type="region of interest" description="Disordered" evidence="1">
    <location>
        <begin position="590"/>
        <end position="611"/>
    </location>
</feature>
<feature type="region of interest" description="Disordered" evidence="1">
    <location>
        <begin position="152"/>
        <end position="196"/>
    </location>
</feature>
<feature type="region of interest" description="Disordered" evidence="1">
    <location>
        <begin position="491"/>
        <end position="544"/>
    </location>
</feature>
<feature type="compositionally biased region" description="Polar residues" evidence="1">
    <location>
        <begin position="406"/>
        <end position="417"/>
    </location>
</feature>
<organism evidence="2 3">
    <name type="scientific">Oedothorax gibbosus</name>
    <dbReference type="NCBI Taxonomy" id="931172"/>
    <lineage>
        <taxon>Eukaryota</taxon>
        <taxon>Metazoa</taxon>
        <taxon>Ecdysozoa</taxon>
        <taxon>Arthropoda</taxon>
        <taxon>Chelicerata</taxon>
        <taxon>Arachnida</taxon>
        <taxon>Araneae</taxon>
        <taxon>Araneomorphae</taxon>
        <taxon>Entelegynae</taxon>
        <taxon>Araneoidea</taxon>
        <taxon>Linyphiidae</taxon>
        <taxon>Erigoninae</taxon>
        <taxon>Oedothorax</taxon>
    </lineage>
</organism>
<proteinExistence type="predicted"/>
<feature type="compositionally biased region" description="Low complexity" evidence="1">
    <location>
        <begin position="170"/>
        <end position="193"/>
    </location>
</feature>
<accession>A0AAV6VHZ1</accession>
<dbReference type="EMBL" id="JAFNEN010000090">
    <property type="protein sequence ID" value="KAG8195303.1"/>
    <property type="molecule type" value="Genomic_DNA"/>
</dbReference>
<gene>
    <name evidence="2" type="ORF">JTE90_028450</name>
</gene>
<evidence type="ECO:0000313" key="3">
    <source>
        <dbReference type="Proteomes" id="UP000827092"/>
    </source>
</evidence>
<comment type="caution">
    <text evidence="2">The sequence shown here is derived from an EMBL/GenBank/DDBJ whole genome shotgun (WGS) entry which is preliminary data.</text>
</comment>
<feature type="compositionally biased region" description="Polar residues" evidence="1">
    <location>
        <begin position="520"/>
        <end position="542"/>
    </location>
</feature>
<dbReference type="AlphaFoldDB" id="A0AAV6VHZ1"/>
<feature type="compositionally biased region" description="Basic and acidic residues" evidence="1">
    <location>
        <begin position="220"/>
        <end position="240"/>
    </location>
</feature>
<name>A0AAV6VHZ1_9ARAC</name>
<protein>
    <submittedName>
        <fullName evidence="2">Uncharacterized protein</fullName>
    </submittedName>
</protein>
<feature type="region of interest" description="Disordered" evidence="1">
    <location>
        <begin position="220"/>
        <end position="424"/>
    </location>
</feature>
<dbReference type="Proteomes" id="UP000827092">
    <property type="component" value="Unassembled WGS sequence"/>
</dbReference>
<feature type="region of interest" description="Disordered" evidence="1">
    <location>
        <begin position="625"/>
        <end position="657"/>
    </location>
</feature>
<reference evidence="2 3" key="1">
    <citation type="journal article" date="2022" name="Nat. Ecol. Evol.">
        <title>A masculinizing supergene underlies an exaggerated male reproductive morph in a spider.</title>
        <authorList>
            <person name="Hendrickx F."/>
            <person name="De Corte Z."/>
            <person name="Sonet G."/>
            <person name="Van Belleghem S.M."/>
            <person name="Kostlbacher S."/>
            <person name="Vangestel C."/>
        </authorList>
    </citation>
    <scope>NUCLEOTIDE SEQUENCE [LARGE SCALE GENOMIC DNA]</scope>
    <source>
        <strain evidence="2">W744_W776</strain>
    </source>
</reference>
<feature type="compositionally biased region" description="Low complexity" evidence="1">
    <location>
        <begin position="378"/>
        <end position="394"/>
    </location>
</feature>
<evidence type="ECO:0000313" key="2">
    <source>
        <dbReference type="EMBL" id="KAG8195303.1"/>
    </source>
</evidence>
<evidence type="ECO:0000256" key="1">
    <source>
        <dbReference type="SAM" id="MobiDB-lite"/>
    </source>
</evidence>
<feature type="compositionally biased region" description="Acidic residues" evidence="1">
    <location>
        <begin position="152"/>
        <end position="169"/>
    </location>
</feature>
<sequence>MERKRKGYLLRKSVDFDSNRGQKEAQPQCICNNAPSTGSSNSRTYDLQTQTVTFEAEEDPSVPPKHHKKFSASSLLRKLGSGYLSSGEEESGNNKTKKQQKPFEMDDPEEFYPVDDHPSPSTFTAWDAFMSGTQAFFPASSSAYMDVIPEEDDEMDEEADPLLESDTDDTGSSVSTVVDRFSSRNSTANSSFSERWKGGAAVEVPRFDLEKVLSPFEKLEKELDADQSNRDDGGRKKEIQRGPIVVITNSSSCEDVHSEEDDTTTKKQDATSTKQNKVDSNDTVKMNGVTAETTAQKTTSEAPSTPKSAPKLKMLNGCKIEKTPAKKSKSSETAIPIPPPPSNPKKKRSYPTPNTPPRMSLHVQARRTRSDPGTPDQPSRIPRPISSTSRSPVSAKKVAPKINKNAKATTIKPSSSDKVAKDVQSTKHTEAKEVAAEYLQVFKEPVEVKQKAIIEEIVEAADDHEIDKVLDESLPHPDSFEIDPTWNTIPDVKNSFGDDPIWNSPANKDTAYVDDDDCWKSSSSGKDSNPFRSPSNKTNPFTSAIEETCEVAKEGNVVESEATPALQPKGQMTAAMLAPPIPERPSLMKREKAVDTSNSSETVISAPAPATNAKVPLEEEISLIIPSTPSTQKDLLENKQEDDEEKPAVDYNLEPAKKELELPTETISFWPKVSSSTKVDIADKLSDEKAEVDALFDNIEKDSAESLQQRPIEDILQALDQLVSAPKEMEINIDWVSDEGGRGGVVNIRETPVFCAASGDGSLGDEERLVTIESLLREVDECLRTSTVEEDRIEVKRKRTEKSGSGVDRNADFASLDFTLKGRLRATPTS</sequence>
<feature type="compositionally biased region" description="Polar residues" evidence="1">
    <location>
        <begin position="29"/>
        <end position="53"/>
    </location>
</feature>
<feature type="compositionally biased region" description="Polar residues" evidence="1">
    <location>
        <begin position="290"/>
        <end position="307"/>
    </location>
</feature>